<keyword evidence="4 5" id="KW-0472">Membrane</keyword>
<dbReference type="InterPro" id="IPR000276">
    <property type="entry name" value="GPCR_Rhodpsn"/>
</dbReference>
<keyword evidence="3 5" id="KW-1133">Transmembrane helix</keyword>
<feature type="transmembrane region" description="Helical" evidence="5">
    <location>
        <begin position="313"/>
        <end position="333"/>
    </location>
</feature>
<accession>A0A8S3QGH3</accession>
<evidence type="ECO:0000256" key="2">
    <source>
        <dbReference type="ARBA" id="ARBA00022692"/>
    </source>
</evidence>
<reference evidence="7" key="1">
    <citation type="submission" date="2021-03" db="EMBL/GenBank/DDBJ databases">
        <authorList>
            <person name="Bekaert M."/>
        </authorList>
    </citation>
    <scope>NUCLEOTIDE SEQUENCE</scope>
</reference>
<gene>
    <name evidence="7" type="ORF">MEDL_8722</name>
</gene>
<dbReference type="OrthoDB" id="6059163at2759"/>
<dbReference type="InterPro" id="IPR017452">
    <property type="entry name" value="GPCR_Rhodpsn_7TM"/>
</dbReference>
<dbReference type="PRINTS" id="PR00237">
    <property type="entry name" value="GPCRRHODOPSN"/>
</dbReference>
<evidence type="ECO:0000256" key="5">
    <source>
        <dbReference type="SAM" id="Phobius"/>
    </source>
</evidence>
<feature type="transmembrane region" description="Helical" evidence="5">
    <location>
        <begin position="158"/>
        <end position="179"/>
    </location>
</feature>
<comment type="subcellular location">
    <subcellularLocation>
        <location evidence="1">Membrane</location>
    </subcellularLocation>
</comment>
<protein>
    <recommendedName>
        <fullName evidence="6">G-protein coupled receptors family 1 profile domain-containing protein</fullName>
    </recommendedName>
</protein>
<feature type="domain" description="G-protein coupled receptors family 1 profile" evidence="6">
    <location>
        <begin position="52"/>
        <end position="331"/>
    </location>
</feature>
<evidence type="ECO:0000256" key="4">
    <source>
        <dbReference type="ARBA" id="ARBA00023136"/>
    </source>
</evidence>
<dbReference type="EMBL" id="CAJPWZ010000461">
    <property type="protein sequence ID" value="CAG2193640.1"/>
    <property type="molecule type" value="Genomic_DNA"/>
</dbReference>
<proteinExistence type="predicted"/>
<feature type="transmembrane region" description="Helical" evidence="5">
    <location>
        <begin position="218"/>
        <end position="240"/>
    </location>
</feature>
<evidence type="ECO:0000256" key="3">
    <source>
        <dbReference type="ARBA" id="ARBA00022989"/>
    </source>
</evidence>
<organism evidence="7 8">
    <name type="scientific">Mytilus edulis</name>
    <name type="common">Blue mussel</name>
    <dbReference type="NCBI Taxonomy" id="6550"/>
    <lineage>
        <taxon>Eukaryota</taxon>
        <taxon>Metazoa</taxon>
        <taxon>Spiralia</taxon>
        <taxon>Lophotrochozoa</taxon>
        <taxon>Mollusca</taxon>
        <taxon>Bivalvia</taxon>
        <taxon>Autobranchia</taxon>
        <taxon>Pteriomorphia</taxon>
        <taxon>Mytilida</taxon>
        <taxon>Mytiloidea</taxon>
        <taxon>Mytilidae</taxon>
        <taxon>Mytilinae</taxon>
        <taxon>Mytilus</taxon>
    </lineage>
</organism>
<dbReference type="GO" id="GO:0016020">
    <property type="term" value="C:membrane"/>
    <property type="evidence" value="ECO:0007669"/>
    <property type="project" value="UniProtKB-SubCell"/>
</dbReference>
<keyword evidence="2 5" id="KW-0812">Transmembrane</keyword>
<keyword evidence="8" id="KW-1185">Reference proteome</keyword>
<feature type="transmembrane region" description="Helical" evidence="5">
    <location>
        <begin position="271"/>
        <end position="293"/>
    </location>
</feature>
<dbReference type="SUPFAM" id="SSF81321">
    <property type="entry name" value="Family A G protein-coupled receptor-like"/>
    <property type="match status" value="1"/>
</dbReference>
<dbReference type="SMART" id="SM01381">
    <property type="entry name" value="7TM_GPCR_Srsx"/>
    <property type="match status" value="1"/>
</dbReference>
<feature type="transmembrane region" description="Helical" evidence="5">
    <location>
        <begin position="38"/>
        <end position="60"/>
    </location>
</feature>
<evidence type="ECO:0000256" key="1">
    <source>
        <dbReference type="ARBA" id="ARBA00004370"/>
    </source>
</evidence>
<dbReference type="InterPro" id="IPR052954">
    <property type="entry name" value="GPCR-Ligand_Int"/>
</dbReference>
<dbReference type="PANTHER" id="PTHR46641">
    <property type="entry name" value="FMRFAMIDE RECEPTOR-RELATED"/>
    <property type="match status" value="1"/>
</dbReference>
<dbReference type="PANTHER" id="PTHR46641:SF2">
    <property type="entry name" value="FMRFAMIDE RECEPTOR"/>
    <property type="match status" value="1"/>
</dbReference>
<comment type="caution">
    <text evidence="7">The sequence shown here is derived from an EMBL/GenBank/DDBJ whole genome shotgun (WGS) entry which is preliminary data.</text>
</comment>
<dbReference type="Proteomes" id="UP000683360">
    <property type="component" value="Unassembled WGS sequence"/>
</dbReference>
<name>A0A8S3QGH3_MYTED</name>
<feature type="transmembrane region" description="Helical" evidence="5">
    <location>
        <begin position="72"/>
        <end position="95"/>
    </location>
</feature>
<evidence type="ECO:0000259" key="6">
    <source>
        <dbReference type="PROSITE" id="PS50262"/>
    </source>
</evidence>
<evidence type="ECO:0000313" key="8">
    <source>
        <dbReference type="Proteomes" id="UP000683360"/>
    </source>
</evidence>
<dbReference type="Gene3D" id="1.20.1070.10">
    <property type="entry name" value="Rhodopsin 7-helix transmembrane proteins"/>
    <property type="match status" value="1"/>
</dbReference>
<dbReference type="GO" id="GO:0004930">
    <property type="term" value="F:G protein-coupled receptor activity"/>
    <property type="evidence" value="ECO:0007669"/>
    <property type="project" value="InterPro"/>
</dbReference>
<dbReference type="PROSITE" id="PS50262">
    <property type="entry name" value="G_PROTEIN_RECEP_F1_2"/>
    <property type="match status" value="1"/>
</dbReference>
<sequence>MNTNATCVENITSFQPLDRSDYLILQVATVRLIRNICYLGITPFLVIVGLILNSLCFMLFCRIGNRSSTVIMLFAITVTDVFTLVNGGLNSVFYASQTYEVPLTKNQQRLTAPIYSTYLNSLPGRIGNFIIFLISLERLFCVLEPLKIRMYSTKRNSYIAVCVAFILPAASGIPNLFLYNTEKVYSNITGQFTTVLRATSYGKDKELTNAVYITQEILWRYIPVIGVTVASSITAMLVLLNAKRRLVMAKASIKSRPERQTMNIESQVTRMLLVVTAVFVLCQLPGTILRMIINIHPDMNPMRYLNNVYEVAFPITYVMLLINSVVNFIIYYNTSTTYRTKIRQMFNWSSSEKMKSTPCTYPMSNSHTNSSFIPDHKEGDF</sequence>
<dbReference type="AlphaFoldDB" id="A0A8S3QGH3"/>
<dbReference type="Pfam" id="PF00001">
    <property type="entry name" value="7tm_1"/>
    <property type="match status" value="1"/>
</dbReference>
<evidence type="ECO:0000313" key="7">
    <source>
        <dbReference type="EMBL" id="CAG2193640.1"/>
    </source>
</evidence>